<evidence type="ECO:0000256" key="3">
    <source>
        <dbReference type="ARBA" id="ARBA00011901"/>
    </source>
</evidence>
<dbReference type="GO" id="GO:0009253">
    <property type="term" value="P:peptidoglycan catabolic process"/>
    <property type="evidence" value="ECO:0007669"/>
    <property type="project" value="InterPro"/>
</dbReference>
<evidence type="ECO:0000256" key="4">
    <source>
        <dbReference type="ARBA" id="ARBA00022801"/>
    </source>
</evidence>
<feature type="signal peptide" evidence="6">
    <location>
        <begin position="1"/>
        <end position="24"/>
    </location>
</feature>
<evidence type="ECO:0000313" key="9">
    <source>
        <dbReference type="Proteomes" id="UP000294289"/>
    </source>
</evidence>
<dbReference type="SMART" id="SM00646">
    <property type="entry name" value="Ami_3"/>
    <property type="match status" value="1"/>
</dbReference>
<gene>
    <name evidence="8" type="primary">amiB</name>
    <name evidence="8" type="ORF">ERCIPICE3303_426</name>
</gene>
<dbReference type="Pfam" id="PF11741">
    <property type="entry name" value="AMIN"/>
    <property type="match status" value="1"/>
</dbReference>
<sequence>MMQDFKFLYFVLFLCFLFSSNVCAVSHFPFFNSKSEAHITLRFSSEPIYTVFMLHQPYRVMLDLSQGPILSTLPSSFNKKHLVKRIRFRSERNNKRTRLVIDLASSASIRVLTGHHKSYYDLVLSISTFDRQRFGLIRHSKSCIHSTMYSQKVNILPYSSPPIFVKIPGNRKKLTGGKNSSHQVVVAIDAGHGGQDPGAIGRGGLKEKNVTIAIAYKLQKLLNSDPMFKGVMTRSGDYFISVLDRSDVACKKKANLLVSIHADSVPNSSVSGASVWVLSNHRIKIEMASRLEHNKNRFPVLGGTEGLLANGQADPSVRQALLDLQFGRVQKVGYDVANKIITQLKSISSLHKNQPMFASLGVLRSPEVPSLLIETGFISNPSEEKLLKSSDYQKKLTKSIYQGLRNYFLFNLSTDRNIKKH</sequence>
<feature type="domain" description="MurNAc-LAA" evidence="7">
    <location>
        <begin position="246"/>
        <end position="405"/>
    </location>
</feature>
<dbReference type="GO" id="GO:0008745">
    <property type="term" value="F:N-acetylmuramoyl-L-alanine amidase activity"/>
    <property type="evidence" value="ECO:0007669"/>
    <property type="project" value="UniProtKB-EC"/>
</dbReference>
<reference evidence="8 9" key="1">
    <citation type="submission" date="2019-02" db="EMBL/GenBank/DDBJ databases">
        <authorList>
            <person name="Manzano-Marin A."/>
            <person name="Manzano-Marin A."/>
        </authorList>
    </citation>
    <scope>NUCLEOTIDE SEQUENCE [LARGE SCALE GENOMIC DNA]</scope>
    <source>
        <strain evidence="8 9">ErCipiceae</strain>
    </source>
</reference>
<dbReference type="Proteomes" id="UP000294289">
    <property type="component" value="Chromosome"/>
</dbReference>
<comment type="catalytic activity">
    <reaction evidence="1">
        <text>Hydrolyzes the link between N-acetylmuramoyl residues and L-amino acid residues in certain cell-wall glycopeptides.</text>
        <dbReference type="EC" id="3.5.1.28"/>
    </reaction>
</comment>
<name>A0A803FTW7_9GAMM</name>
<dbReference type="EMBL" id="LR217737">
    <property type="protein sequence ID" value="VFP88340.1"/>
    <property type="molecule type" value="Genomic_DNA"/>
</dbReference>
<dbReference type="PANTHER" id="PTHR30404">
    <property type="entry name" value="N-ACETYLMURAMOYL-L-ALANINE AMIDASE"/>
    <property type="match status" value="1"/>
</dbReference>
<comment type="similarity">
    <text evidence="2">Belongs to the N-acetylmuramoyl-L-alanine amidase 3 family.</text>
</comment>
<feature type="chain" id="PRO_5030934655" description="N-acetylmuramoyl-L-alanine amidase" evidence="6">
    <location>
        <begin position="25"/>
        <end position="421"/>
    </location>
</feature>
<dbReference type="InterPro" id="IPR021731">
    <property type="entry name" value="AMIN_dom"/>
</dbReference>
<proteinExistence type="inferred from homology"/>
<keyword evidence="5" id="KW-0961">Cell wall biogenesis/degradation</keyword>
<evidence type="ECO:0000256" key="2">
    <source>
        <dbReference type="ARBA" id="ARBA00010860"/>
    </source>
</evidence>
<dbReference type="Pfam" id="PF01520">
    <property type="entry name" value="Amidase_3"/>
    <property type="match status" value="1"/>
</dbReference>
<keyword evidence="6" id="KW-0732">Signal</keyword>
<dbReference type="PANTHER" id="PTHR30404:SF6">
    <property type="entry name" value="N-ACETYLMURAMOYL-L-ALANINE AMIDASE AMIB"/>
    <property type="match status" value="1"/>
</dbReference>
<evidence type="ECO:0000256" key="1">
    <source>
        <dbReference type="ARBA" id="ARBA00001561"/>
    </source>
</evidence>
<evidence type="ECO:0000259" key="7">
    <source>
        <dbReference type="SMART" id="SM00646"/>
    </source>
</evidence>
<keyword evidence="4 8" id="KW-0378">Hydrolase</keyword>
<dbReference type="Gene3D" id="2.60.40.3500">
    <property type="match status" value="1"/>
</dbReference>
<evidence type="ECO:0000256" key="5">
    <source>
        <dbReference type="ARBA" id="ARBA00023316"/>
    </source>
</evidence>
<dbReference type="InterPro" id="IPR002508">
    <property type="entry name" value="MurNAc-LAA_cat"/>
</dbReference>
<protein>
    <recommendedName>
        <fullName evidence="3">N-acetylmuramoyl-L-alanine amidase</fullName>
        <ecNumber evidence="3">3.5.1.28</ecNumber>
    </recommendedName>
</protein>
<dbReference type="SUPFAM" id="SSF53187">
    <property type="entry name" value="Zn-dependent exopeptidases"/>
    <property type="match status" value="1"/>
</dbReference>
<evidence type="ECO:0000313" key="8">
    <source>
        <dbReference type="EMBL" id="VFP88340.1"/>
    </source>
</evidence>
<dbReference type="Gene3D" id="3.40.630.40">
    <property type="entry name" value="Zn-dependent exopeptidases"/>
    <property type="match status" value="1"/>
</dbReference>
<dbReference type="CDD" id="cd02696">
    <property type="entry name" value="MurNAc-LAA"/>
    <property type="match status" value="1"/>
</dbReference>
<dbReference type="AlphaFoldDB" id="A0A803FTW7"/>
<accession>A0A803FTW7</accession>
<dbReference type="GO" id="GO:0071555">
    <property type="term" value="P:cell wall organization"/>
    <property type="evidence" value="ECO:0007669"/>
    <property type="project" value="UniProtKB-KW"/>
</dbReference>
<evidence type="ECO:0000256" key="6">
    <source>
        <dbReference type="SAM" id="SignalP"/>
    </source>
</evidence>
<dbReference type="EC" id="3.5.1.28" evidence="3"/>
<organism evidence="8 9">
    <name type="scientific">Candidatus Erwinia haradaeae</name>
    <dbReference type="NCBI Taxonomy" id="1922217"/>
    <lineage>
        <taxon>Bacteria</taxon>
        <taxon>Pseudomonadati</taxon>
        <taxon>Pseudomonadota</taxon>
        <taxon>Gammaproteobacteria</taxon>
        <taxon>Enterobacterales</taxon>
        <taxon>Erwiniaceae</taxon>
        <taxon>Erwinia</taxon>
    </lineage>
</organism>
<dbReference type="GO" id="GO:0030288">
    <property type="term" value="C:outer membrane-bounded periplasmic space"/>
    <property type="evidence" value="ECO:0007669"/>
    <property type="project" value="TreeGrafter"/>
</dbReference>
<dbReference type="InterPro" id="IPR050695">
    <property type="entry name" value="N-acetylmuramoyl_amidase_3"/>
</dbReference>